<evidence type="ECO:0000256" key="3">
    <source>
        <dbReference type="PROSITE-ProRule" id="PRU00023"/>
    </source>
</evidence>
<dbReference type="AlphaFoldDB" id="A0A7S4N0Z4"/>
<feature type="repeat" description="ANK" evidence="3">
    <location>
        <begin position="385"/>
        <end position="417"/>
    </location>
</feature>
<evidence type="ECO:0000256" key="1">
    <source>
        <dbReference type="ARBA" id="ARBA00022737"/>
    </source>
</evidence>
<proteinExistence type="predicted"/>
<protein>
    <recommendedName>
        <fullName evidence="7">WW domain-containing protein</fullName>
    </recommendedName>
</protein>
<accession>A0A7S4N0Z4</accession>
<dbReference type="InterPro" id="IPR036770">
    <property type="entry name" value="Ankyrin_rpt-contain_sf"/>
</dbReference>
<feature type="signal peptide" evidence="5">
    <location>
        <begin position="1"/>
        <end position="18"/>
    </location>
</feature>
<keyword evidence="1" id="KW-0677">Repeat</keyword>
<dbReference type="PANTHER" id="PTHR24171:SF8">
    <property type="entry name" value="BRCA1-ASSOCIATED RING DOMAIN PROTEIN 1"/>
    <property type="match status" value="1"/>
</dbReference>
<dbReference type="PANTHER" id="PTHR24171">
    <property type="entry name" value="ANKYRIN REPEAT DOMAIN-CONTAINING PROTEIN 39-RELATED"/>
    <property type="match status" value="1"/>
</dbReference>
<dbReference type="SMART" id="SM00248">
    <property type="entry name" value="ANK"/>
    <property type="match status" value="2"/>
</dbReference>
<dbReference type="GO" id="GO:0004842">
    <property type="term" value="F:ubiquitin-protein transferase activity"/>
    <property type="evidence" value="ECO:0007669"/>
    <property type="project" value="TreeGrafter"/>
</dbReference>
<dbReference type="PROSITE" id="PS50088">
    <property type="entry name" value="ANK_REPEAT"/>
    <property type="match status" value="2"/>
</dbReference>
<feature type="coiled-coil region" evidence="4">
    <location>
        <begin position="184"/>
        <end position="215"/>
    </location>
</feature>
<evidence type="ECO:0000256" key="5">
    <source>
        <dbReference type="SAM" id="SignalP"/>
    </source>
</evidence>
<keyword evidence="4" id="KW-0175">Coiled coil</keyword>
<feature type="repeat" description="ANK" evidence="3">
    <location>
        <begin position="418"/>
        <end position="450"/>
    </location>
</feature>
<evidence type="ECO:0000256" key="4">
    <source>
        <dbReference type="SAM" id="Coils"/>
    </source>
</evidence>
<feature type="chain" id="PRO_5030761162" description="WW domain-containing protein" evidence="5">
    <location>
        <begin position="19"/>
        <end position="500"/>
    </location>
</feature>
<evidence type="ECO:0000313" key="6">
    <source>
        <dbReference type="EMBL" id="CAE2257381.1"/>
    </source>
</evidence>
<evidence type="ECO:0000256" key="2">
    <source>
        <dbReference type="ARBA" id="ARBA00023043"/>
    </source>
</evidence>
<evidence type="ECO:0008006" key="7">
    <source>
        <dbReference type="Google" id="ProtNLM"/>
    </source>
</evidence>
<organism evidence="6">
    <name type="scientific">Guillardia theta</name>
    <name type="common">Cryptophyte</name>
    <name type="synonym">Cryptomonas phi</name>
    <dbReference type="NCBI Taxonomy" id="55529"/>
    <lineage>
        <taxon>Eukaryota</taxon>
        <taxon>Cryptophyceae</taxon>
        <taxon>Pyrenomonadales</taxon>
        <taxon>Geminigeraceae</taxon>
        <taxon>Guillardia</taxon>
    </lineage>
</organism>
<dbReference type="EMBL" id="HBKN01005041">
    <property type="protein sequence ID" value="CAE2257381.1"/>
    <property type="molecule type" value="Transcribed_RNA"/>
</dbReference>
<reference evidence="6" key="1">
    <citation type="submission" date="2021-01" db="EMBL/GenBank/DDBJ databases">
        <authorList>
            <person name="Corre E."/>
            <person name="Pelletier E."/>
            <person name="Niang G."/>
            <person name="Scheremetjew M."/>
            <person name="Finn R."/>
            <person name="Kale V."/>
            <person name="Holt S."/>
            <person name="Cochrane G."/>
            <person name="Meng A."/>
            <person name="Brown T."/>
            <person name="Cohen L."/>
        </authorList>
    </citation>
    <scope>NUCLEOTIDE SEQUENCE</scope>
    <source>
        <strain evidence="6">CCMP 2712</strain>
    </source>
</reference>
<dbReference type="Gene3D" id="1.25.40.20">
    <property type="entry name" value="Ankyrin repeat-containing domain"/>
    <property type="match status" value="1"/>
</dbReference>
<name>A0A7S4N0Z4_GUITH</name>
<dbReference type="SUPFAM" id="SSF48403">
    <property type="entry name" value="Ankyrin repeat"/>
    <property type="match status" value="1"/>
</dbReference>
<gene>
    <name evidence="6" type="ORF">GTHE00462_LOCUS4144</name>
</gene>
<sequence>MALFRFLFSTLLVVFTLGIYEQSTRSIACLNLRAPDRHLLSHLNFRYHQPVKLLQLRGGLFSSDESIECENVTQDMYDDEFSYEPGRLENANKEDQELWDECKEELRLHDEQRRKMREEDKRKGEAGCNYVDPDEFCVRKDDGRVYKYRYTPTRPWSCGDASKDDFVFPEPVDRVDPDYFDKIAKELDQRDLEALARREELREEENRKLAEEEALSWYNGSKRVEYDNDFPLWWRLLDPDMKERERAKWCTIDSNSTSHWRAPEEKVDPLPTDLSEYGQCQGLKLPWAPKDEDPVQDPDVERCEAELFGVDNEAARKRAQFIEDHTNRLMEDLHEIERNKPANRTPYVWNELGEELRSCALRGKWKYMQELIDCGADPNYLSVYAGWRPIHYAAFNDHDKAIQILLDNGAAIDMTNDFGQTPLHLAAAKASNKAITMLLKYGADTSRRHVEGLLPVEVAHKRMHMAEFPTSQRLKTAVLLLAAATEDSEAARDGMPDCCC</sequence>
<dbReference type="PROSITE" id="PS50297">
    <property type="entry name" value="ANK_REP_REGION"/>
    <property type="match status" value="2"/>
</dbReference>
<dbReference type="GO" id="GO:0085020">
    <property type="term" value="P:protein K6-linked ubiquitination"/>
    <property type="evidence" value="ECO:0007669"/>
    <property type="project" value="TreeGrafter"/>
</dbReference>
<keyword evidence="5" id="KW-0732">Signal</keyword>
<dbReference type="InterPro" id="IPR002110">
    <property type="entry name" value="Ankyrin_rpt"/>
</dbReference>
<dbReference type="Pfam" id="PF12796">
    <property type="entry name" value="Ank_2"/>
    <property type="match status" value="1"/>
</dbReference>
<keyword evidence="2 3" id="KW-0040">ANK repeat</keyword>